<evidence type="ECO:0000313" key="1">
    <source>
        <dbReference type="EMBL" id="PIS29669.1"/>
    </source>
</evidence>
<dbReference type="GO" id="GO:0008998">
    <property type="term" value="F:ribonucleoside-triphosphate reductase (thioredoxin) activity"/>
    <property type="evidence" value="ECO:0007669"/>
    <property type="project" value="InterPro"/>
</dbReference>
<gene>
    <name evidence="1" type="ORF">COT42_04660</name>
</gene>
<protein>
    <submittedName>
        <fullName evidence="1">Uncharacterized protein</fullName>
    </submittedName>
</protein>
<dbReference type="Proteomes" id="UP000231343">
    <property type="component" value="Unassembled WGS sequence"/>
</dbReference>
<dbReference type="EMBL" id="PEYM01000076">
    <property type="protein sequence ID" value="PIS29669.1"/>
    <property type="molecule type" value="Genomic_DNA"/>
</dbReference>
<accession>A0A2H0XZX4</accession>
<proteinExistence type="predicted"/>
<dbReference type="Pfam" id="PF13597">
    <property type="entry name" value="NRDD"/>
    <property type="match status" value="1"/>
</dbReference>
<name>A0A2H0XZX4_UNCSA</name>
<reference evidence="1 2" key="1">
    <citation type="submission" date="2017-09" db="EMBL/GenBank/DDBJ databases">
        <title>Depth-based differentiation of microbial function through sediment-hosted aquifers and enrichment of novel symbionts in the deep terrestrial subsurface.</title>
        <authorList>
            <person name="Probst A.J."/>
            <person name="Ladd B."/>
            <person name="Jarett J.K."/>
            <person name="Geller-Mcgrath D.E."/>
            <person name="Sieber C.M."/>
            <person name="Emerson J.B."/>
            <person name="Anantharaman K."/>
            <person name="Thomas B.C."/>
            <person name="Malmstrom R."/>
            <person name="Stieglmeier M."/>
            <person name="Klingl A."/>
            <person name="Woyke T."/>
            <person name="Ryan C.M."/>
            <person name="Banfield J.F."/>
        </authorList>
    </citation>
    <scope>NUCLEOTIDE SEQUENCE [LARGE SCALE GENOMIC DNA]</scope>
    <source>
        <strain evidence="1">CG08_land_8_20_14_0_20_45_16</strain>
    </source>
</reference>
<dbReference type="InterPro" id="IPR012833">
    <property type="entry name" value="NrdD"/>
</dbReference>
<dbReference type="AlphaFoldDB" id="A0A2H0XZX4"/>
<sequence length="83" mass="9586">MEWTQDDDGNLYFRHTIFDTEHQKVKVEPQALAQLTSAKLEQVIIDGRNIDHITRVTGYFSRVSGWNKGKRGELVDRTRVLVG</sequence>
<organism evidence="1 2">
    <name type="scientific">Candidatus Saganbacteria bacterium CG08_land_8_20_14_0_20_45_16</name>
    <dbReference type="NCBI Taxonomy" id="2014293"/>
    <lineage>
        <taxon>Bacteria</taxon>
        <taxon>Bacillati</taxon>
        <taxon>Saganbacteria</taxon>
    </lineage>
</organism>
<comment type="caution">
    <text evidence="1">The sequence shown here is derived from an EMBL/GenBank/DDBJ whole genome shotgun (WGS) entry which is preliminary data.</text>
</comment>
<dbReference type="GO" id="GO:0006260">
    <property type="term" value="P:DNA replication"/>
    <property type="evidence" value="ECO:0007669"/>
    <property type="project" value="InterPro"/>
</dbReference>
<evidence type="ECO:0000313" key="2">
    <source>
        <dbReference type="Proteomes" id="UP000231343"/>
    </source>
</evidence>